<evidence type="ECO:0000256" key="2">
    <source>
        <dbReference type="SAM" id="MobiDB-lite"/>
    </source>
</evidence>
<dbReference type="VEuPathDB" id="ToxoDB:cyc_02529"/>
<dbReference type="EMBL" id="JROU02000185">
    <property type="protein sequence ID" value="OEH80149.1"/>
    <property type="molecule type" value="Genomic_DNA"/>
</dbReference>
<gene>
    <name evidence="3" type="ORF">cyc_02529</name>
</gene>
<dbReference type="AlphaFoldDB" id="A0A1D3D9N1"/>
<keyword evidence="4" id="KW-1185">Reference proteome</keyword>
<keyword evidence="1" id="KW-0175">Coiled coil</keyword>
<feature type="coiled-coil region" evidence="1">
    <location>
        <begin position="170"/>
        <end position="250"/>
    </location>
</feature>
<accession>A0A1D3D9N1</accession>
<proteinExistence type="predicted"/>
<dbReference type="Proteomes" id="UP000095192">
    <property type="component" value="Unassembled WGS sequence"/>
</dbReference>
<name>A0A1D3D9N1_9EIME</name>
<protein>
    <submittedName>
        <fullName evidence="3">Uncharacterized protein</fullName>
    </submittedName>
</protein>
<organism evidence="3 4">
    <name type="scientific">Cyclospora cayetanensis</name>
    <dbReference type="NCBI Taxonomy" id="88456"/>
    <lineage>
        <taxon>Eukaryota</taxon>
        <taxon>Sar</taxon>
        <taxon>Alveolata</taxon>
        <taxon>Apicomplexa</taxon>
        <taxon>Conoidasida</taxon>
        <taxon>Coccidia</taxon>
        <taxon>Eucoccidiorida</taxon>
        <taxon>Eimeriorina</taxon>
        <taxon>Eimeriidae</taxon>
        <taxon>Cyclospora</taxon>
    </lineage>
</organism>
<reference evidence="3 4" key="1">
    <citation type="journal article" date="2016" name="BMC Genomics">
        <title>Comparative genomics reveals Cyclospora cayetanensis possesses coccidia-like metabolism and invasion components but unique surface antigens.</title>
        <authorList>
            <person name="Liu S."/>
            <person name="Wang L."/>
            <person name="Zheng H."/>
            <person name="Xu Z."/>
            <person name="Roellig D.M."/>
            <person name="Li N."/>
            <person name="Frace M.A."/>
            <person name="Tang K."/>
            <person name="Arrowood M.J."/>
            <person name="Moss D.M."/>
            <person name="Zhang L."/>
            <person name="Feng Y."/>
            <person name="Xiao L."/>
        </authorList>
    </citation>
    <scope>NUCLEOTIDE SEQUENCE [LARGE SCALE GENOMIC DNA]</scope>
    <source>
        <strain evidence="3 4">CHN_HEN01</strain>
    </source>
</reference>
<comment type="caution">
    <text evidence="3">The sequence shown here is derived from an EMBL/GenBank/DDBJ whole genome shotgun (WGS) entry which is preliminary data.</text>
</comment>
<feature type="region of interest" description="Disordered" evidence="2">
    <location>
        <begin position="1"/>
        <end position="38"/>
    </location>
</feature>
<dbReference type="InParanoid" id="A0A1D3D9N1"/>
<evidence type="ECO:0000313" key="3">
    <source>
        <dbReference type="EMBL" id="OEH80149.1"/>
    </source>
</evidence>
<evidence type="ECO:0000256" key="1">
    <source>
        <dbReference type="SAM" id="Coils"/>
    </source>
</evidence>
<dbReference type="VEuPathDB" id="ToxoDB:LOC34619371"/>
<evidence type="ECO:0000313" key="4">
    <source>
        <dbReference type="Proteomes" id="UP000095192"/>
    </source>
</evidence>
<sequence>MKQHSPQWVKEGPLSGLPSASPSVLPPPSWEEGETAPPLPLPSADIGGWCGIGGIPHRAVIPGNLHALIPSKFKYRFPRERIPRHQSYEVLAVEDNPNAPPLAPLPPKKPHKKKSIFGIAKRVQQRRLETQQASDSIMGASRDYSKLETWGARGWVKDFNCFLCTSTDYVSEEQTQLEVENAQLDEALAEYQETTRAQALQLTEAKKEFEQRLLSNQREREEAARDIVAVKDALQRIQEERDHLMEQQKDCSMGIPGAIAMWKQLPRILFCVYGEWESGRANAAAAPPLVASLGVELQERVDGIASPSKAASKPPSEREQTVAALCLTGLLVLGTACSLGRRSEGEERERAGASTKALIHSVFFQKSTKRV</sequence>
<feature type="compositionally biased region" description="Low complexity" evidence="2">
    <location>
        <begin position="13"/>
        <end position="23"/>
    </location>
</feature>